<sequence length="53" mass="6091">MARYKKTGFMDDDAGSVSSIQLNEGVRSGGTHIRYHMPKSPKIFDYIERRKKS</sequence>
<keyword evidence="2" id="KW-1185">Reference proteome</keyword>
<protein>
    <submittedName>
        <fullName evidence="1">Uncharacterized protein</fullName>
    </submittedName>
</protein>
<dbReference type="KEGG" id="dpl:KGM_208617"/>
<dbReference type="InParanoid" id="A0A212FBL4"/>
<accession>A0A212FBL4</accession>
<evidence type="ECO:0000313" key="2">
    <source>
        <dbReference type="Proteomes" id="UP000007151"/>
    </source>
</evidence>
<proteinExistence type="predicted"/>
<reference evidence="1 2" key="1">
    <citation type="journal article" date="2011" name="Cell">
        <title>The monarch butterfly genome yields insights into long-distance migration.</title>
        <authorList>
            <person name="Zhan S."/>
            <person name="Merlin C."/>
            <person name="Boore J.L."/>
            <person name="Reppert S.M."/>
        </authorList>
    </citation>
    <scope>NUCLEOTIDE SEQUENCE [LARGE SCALE GENOMIC DNA]</scope>
    <source>
        <strain evidence="1">F-2</strain>
    </source>
</reference>
<organism evidence="1 2">
    <name type="scientific">Danaus plexippus plexippus</name>
    <dbReference type="NCBI Taxonomy" id="278856"/>
    <lineage>
        <taxon>Eukaryota</taxon>
        <taxon>Metazoa</taxon>
        <taxon>Ecdysozoa</taxon>
        <taxon>Arthropoda</taxon>
        <taxon>Hexapoda</taxon>
        <taxon>Insecta</taxon>
        <taxon>Pterygota</taxon>
        <taxon>Neoptera</taxon>
        <taxon>Endopterygota</taxon>
        <taxon>Lepidoptera</taxon>
        <taxon>Glossata</taxon>
        <taxon>Ditrysia</taxon>
        <taxon>Papilionoidea</taxon>
        <taxon>Nymphalidae</taxon>
        <taxon>Danainae</taxon>
        <taxon>Danaini</taxon>
        <taxon>Danaina</taxon>
        <taxon>Danaus</taxon>
        <taxon>Danaus</taxon>
    </lineage>
</organism>
<comment type="caution">
    <text evidence="1">The sequence shown here is derived from an EMBL/GenBank/DDBJ whole genome shotgun (WGS) entry which is preliminary data.</text>
</comment>
<dbReference type="Proteomes" id="UP000007151">
    <property type="component" value="Unassembled WGS sequence"/>
</dbReference>
<evidence type="ECO:0000313" key="1">
    <source>
        <dbReference type="EMBL" id="OWR51125.1"/>
    </source>
</evidence>
<name>A0A212FBL4_DANPL</name>
<gene>
    <name evidence="1" type="ORF">KGM_208617</name>
</gene>
<dbReference type="AlphaFoldDB" id="A0A212FBL4"/>
<dbReference type="EMBL" id="AGBW02009300">
    <property type="protein sequence ID" value="OWR51125.1"/>
    <property type="molecule type" value="Genomic_DNA"/>
</dbReference>